<reference evidence="2" key="1">
    <citation type="submission" date="2020-02" db="EMBL/GenBank/DDBJ databases">
        <authorList>
            <person name="Meier V. D."/>
        </authorList>
    </citation>
    <scope>NUCLEOTIDE SEQUENCE</scope>
    <source>
        <strain evidence="2">AVDCRST_MAG25</strain>
    </source>
</reference>
<organism evidence="2">
    <name type="scientific">uncultured Rubrobacteraceae bacterium</name>
    <dbReference type="NCBI Taxonomy" id="349277"/>
    <lineage>
        <taxon>Bacteria</taxon>
        <taxon>Bacillati</taxon>
        <taxon>Actinomycetota</taxon>
        <taxon>Rubrobacteria</taxon>
        <taxon>Rubrobacterales</taxon>
        <taxon>Rubrobacteraceae</taxon>
        <taxon>environmental samples</taxon>
    </lineage>
</organism>
<evidence type="ECO:0000313" key="2">
    <source>
        <dbReference type="EMBL" id="CAA9481783.1"/>
    </source>
</evidence>
<proteinExistence type="predicted"/>
<sequence>MTTTILTDHGPIEASYAGGEAPGATIRADTTGDLSRLPSYRSGAV</sequence>
<dbReference type="AlphaFoldDB" id="A0A6J4S047"/>
<dbReference type="EMBL" id="CADCVI010000187">
    <property type="protein sequence ID" value="CAA9481783.1"/>
    <property type="molecule type" value="Genomic_DNA"/>
</dbReference>
<protein>
    <submittedName>
        <fullName evidence="2">Uncharacterized protein</fullName>
    </submittedName>
</protein>
<feature type="region of interest" description="Disordered" evidence="1">
    <location>
        <begin position="1"/>
        <end position="45"/>
    </location>
</feature>
<accession>A0A6J4S047</accession>
<evidence type="ECO:0000256" key="1">
    <source>
        <dbReference type="SAM" id="MobiDB-lite"/>
    </source>
</evidence>
<name>A0A6J4S047_9ACTN</name>
<gene>
    <name evidence="2" type="ORF">AVDCRST_MAG25-2811</name>
</gene>